<dbReference type="AlphaFoldDB" id="A0A1Q2SM89"/>
<keyword evidence="1" id="KW-0808">Transferase</keyword>
<dbReference type="SUPFAM" id="SSF53335">
    <property type="entry name" value="S-adenosyl-L-methionine-dependent methyltransferases"/>
    <property type="match status" value="1"/>
</dbReference>
<dbReference type="RefSeq" id="WP_331712984.1">
    <property type="nucleotide sequence ID" value="NZ_AP014836.1"/>
</dbReference>
<dbReference type="GO" id="GO:0032259">
    <property type="term" value="P:methylation"/>
    <property type="evidence" value="ECO:0007669"/>
    <property type="project" value="UniProtKB-KW"/>
</dbReference>
<dbReference type="Proteomes" id="UP000243679">
    <property type="component" value="Chromosome"/>
</dbReference>
<dbReference type="Pfam" id="PF06080">
    <property type="entry name" value="DUF938"/>
    <property type="match status" value="1"/>
</dbReference>
<organism evidence="1 2">
    <name type="scientific">Candidatus Nitrosoglobus terrae</name>
    <dbReference type="NCBI Taxonomy" id="1630141"/>
    <lineage>
        <taxon>Bacteria</taxon>
        <taxon>Pseudomonadati</taxon>
        <taxon>Pseudomonadota</taxon>
        <taxon>Gammaproteobacteria</taxon>
        <taxon>Chromatiales</taxon>
        <taxon>Chromatiaceae</taxon>
        <taxon>Candidatus Nitrosoglobus</taxon>
    </lineage>
</organism>
<dbReference type="PANTHER" id="PTHR20974">
    <property type="entry name" value="UPF0585 PROTEIN CG18661"/>
    <property type="match status" value="1"/>
</dbReference>
<dbReference type="EMBL" id="AP014836">
    <property type="protein sequence ID" value="BAW80227.1"/>
    <property type="molecule type" value="Genomic_DNA"/>
</dbReference>
<protein>
    <submittedName>
        <fullName evidence="1">Methylase</fullName>
    </submittedName>
</protein>
<dbReference type="InterPro" id="IPR010342">
    <property type="entry name" value="DUF938"/>
</dbReference>
<keyword evidence="1" id="KW-0489">Methyltransferase</keyword>
<proteinExistence type="predicted"/>
<sequence>MKWLFPIDRHAISRDFIQFTKRMKYFSQACENNKQPILEILKRVLKGCHQVLEIGSGSGQHAVYFGKQLPHLTWQPTETLEGIAILKENLVSLSAPSNVLTPLVLDVNQPLWPLDSVANIFSANTLHILAWEEVELFFKGVGALLKPKGLLCVYGPFRYQGNYTSLSNAEFDSWLKAQDVERGIRDFEAVNTLAEEQGLELKEDYAMPANNQFLIWQRSEKINS</sequence>
<gene>
    <name evidence="1" type="ORF">TAO_0857</name>
</gene>
<evidence type="ECO:0000313" key="2">
    <source>
        <dbReference type="Proteomes" id="UP000243679"/>
    </source>
</evidence>
<reference evidence="1 2" key="1">
    <citation type="journal article" date="2017" name="ISME J.">
        <title>An acid-tolerant ammonia-oxidizing ?-proteobacterium from soil.</title>
        <authorList>
            <person name="Hayatsu M."/>
            <person name="Tago K."/>
            <person name="Uchiyama I."/>
            <person name="Toyoda A."/>
            <person name="Wang Y."/>
            <person name="Shimomura Y."/>
            <person name="Okubo T."/>
            <person name="Kurisu F."/>
            <person name="Hirono Y."/>
            <person name="Nonaka K."/>
            <person name="Akiyama H."/>
            <person name="Itoh T."/>
            <person name="Takami H."/>
        </authorList>
    </citation>
    <scope>NUCLEOTIDE SEQUENCE [LARGE SCALE GENOMIC DNA]</scope>
    <source>
        <strain evidence="1 2">TAO100</strain>
    </source>
</reference>
<accession>A0A1Q2SM89</accession>
<dbReference type="GO" id="GO:0008168">
    <property type="term" value="F:methyltransferase activity"/>
    <property type="evidence" value="ECO:0007669"/>
    <property type="project" value="UniProtKB-KW"/>
</dbReference>
<dbReference type="Gene3D" id="3.40.50.150">
    <property type="entry name" value="Vaccinia Virus protein VP39"/>
    <property type="match status" value="1"/>
</dbReference>
<dbReference type="InterPro" id="IPR029063">
    <property type="entry name" value="SAM-dependent_MTases_sf"/>
</dbReference>
<dbReference type="KEGG" id="ntt:TAO_0857"/>
<dbReference type="PANTHER" id="PTHR20974:SF0">
    <property type="entry name" value="UPF0585 PROTEIN CG18661"/>
    <property type="match status" value="1"/>
</dbReference>
<name>A0A1Q2SM89_9GAMM</name>
<keyword evidence="2" id="KW-1185">Reference proteome</keyword>
<evidence type="ECO:0000313" key="1">
    <source>
        <dbReference type="EMBL" id="BAW80227.1"/>
    </source>
</evidence>